<dbReference type="Proteomes" id="UP001159427">
    <property type="component" value="Unassembled WGS sequence"/>
</dbReference>
<proteinExistence type="predicted"/>
<gene>
    <name evidence="2" type="ORF">PEVE_00028412</name>
</gene>
<keyword evidence="3" id="KW-1185">Reference proteome</keyword>
<evidence type="ECO:0000313" key="3">
    <source>
        <dbReference type="Proteomes" id="UP001159427"/>
    </source>
</evidence>
<dbReference type="EMBL" id="CALNXI010000394">
    <property type="protein sequence ID" value="CAH3026217.1"/>
    <property type="molecule type" value="Genomic_DNA"/>
</dbReference>
<sequence length="184" mass="21407">MSLEINLEDFPNLLSVFEEIERRELRRSFPSVDPELENLLNRERKPRAFTTLEGKPEERNTDPELSKQDGRQRTSSAKKIPTALGGKAGKLHKSNRATETSGKHKRLSRRASEPVRHTLDVSQSRFRIHSEPPYLPVDRDTLLTDRRFTNAARNLSDEELAELYEDILKPLDFYAMLHERRKQS</sequence>
<evidence type="ECO:0000313" key="2">
    <source>
        <dbReference type="EMBL" id="CAH3026217.1"/>
    </source>
</evidence>
<feature type="region of interest" description="Disordered" evidence="1">
    <location>
        <begin position="43"/>
        <end position="114"/>
    </location>
</feature>
<accession>A0ABN8MC99</accession>
<evidence type="ECO:0000256" key="1">
    <source>
        <dbReference type="SAM" id="MobiDB-lite"/>
    </source>
</evidence>
<feature type="compositionally biased region" description="Basic and acidic residues" evidence="1">
    <location>
        <begin position="54"/>
        <end position="72"/>
    </location>
</feature>
<organism evidence="2 3">
    <name type="scientific">Porites evermanni</name>
    <dbReference type="NCBI Taxonomy" id="104178"/>
    <lineage>
        <taxon>Eukaryota</taxon>
        <taxon>Metazoa</taxon>
        <taxon>Cnidaria</taxon>
        <taxon>Anthozoa</taxon>
        <taxon>Hexacorallia</taxon>
        <taxon>Scleractinia</taxon>
        <taxon>Fungiina</taxon>
        <taxon>Poritidae</taxon>
        <taxon>Porites</taxon>
    </lineage>
</organism>
<comment type="caution">
    <text evidence="2">The sequence shown here is derived from an EMBL/GenBank/DDBJ whole genome shotgun (WGS) entry which is preliminary data.</text>
</comment>
<name>A0ABN8MC99_9CNID</name>
<protein>
    <submittedName>
        <fullName evidence="2">Uncharacterized protein</fullName>
    </submittedName>
</protein>
<reference evidence="2 3" key="1">
    <citation type="submission" date="2022-05" db="EMBL/GenBank/DDBJ databases">
        <authorList>
            <consortium name="Genoscope - CEA"/>
            <person name="William W."/>
        </authorList>
    </citation>
    <scope>NUCLEOTIDE SEQUENCE [LARGE SCALE GENOMIC DNA]</scope>
</reference>